<keyword evidence="4" id="KW-0862">Zinc</keyword>
<feature type="binding site" evidence="4">
    <location>
        <position position="30"/>
    </location>
    <ligand>
        <name>Zn(2+)</name>
        <dbReference type="ChEBI" id="CHEBI:29105"/>
    </ligand>
</feature>
<dbReference type="GO" id="GO:0006633">
    <property type="term" value="P:fatty acid biosynthetic process"/>
    <property type="evidence" value="ECO:0007669"/>
    <property type="project" value="UniProtKB-KW"/>
</dbReference>
<dbReference type="GeneID" id="83156997"/>
<comment type="function">
    <text evidence="4">Component of the acetyl coenzyme A carboxylase (ACC) complex. Biotin carboxylase (BC) catalyzes the carboxylation of biotin on its carrier protein (BCCP) and then the CO(2) group is transferred by the transcarboxylase to acetyl-CoA to form malonyl-CoA.</text>
</comment>
<dbReference type="InterPro" id="IPR034733">
    <property type="entry name" value="AcCoA_carboxyl_beta"/>
</dbReference>
<comment type="catalytic activity">
    <reaction evidence="4">
        <text>N(6)-carboxybiotinyl-L-lysyl-[protein] + acetyl-CoA = N(6)-biotinyl-L-lysyl-[protein] + malonyl-CoA</text>
        <dbReference type="Rhea" id="RHEA:54728"/>
        <dbReference type="Rhea" id="RHEA-COMP:10505"/>
        <dbReference type="Rhea" id="RHEA-COMP:10506"/>
        <dbReference type="ChEBI" id="CHEBI:57288"/>
        <dbReference type="ChEBI" id="CHEBI:57384"/>
        <dbReference type="ChEBI" id="CHEBI:83144"/>
        <dbReference type="ChEBI" id="CHEBI:83145"/>
        <dbReference type="EC" id="2.1.3.15"/>
    </reaction>
</comment>
<keyword evidence="4" id="KW-0276">Fatty acid metabolism</keyword>
<dbReference type="GO" id="GO:0003989">
    <property type="term" value="F:acetyl-CoA carboxylase activity"/>
    <property type="evidence" value="ECO:0007669"/>
    <property type="project" value="InterPro"/>
</dbReference>
<dbReference type="InterPro" id="IPR000438">
    <property type="entry name" value="Acetyl_CoA_COase_Trfase_b_su"/>
</dbReference>
<comment type="pathway">
    <text evidence="4">Lipid metabolism; malonyl-CoA biosynthesis; malonyl-CoA from acetyl-CoA: step 1/1.</text>
</comment>
<dbReference type="GO" id="GO:0009317">
    <property type="term" value="C:acetyl-CoA carboxylase complex"/>
    <property type="evidence" value="ECO:0007669"/>
    <property type="project" value="InterPro"/>
</dbReference>
<feature type="binding site" evidence="4">
    <location>
        <position position="46"/>
    </location>
    <ligand>
        <name>Zn(2+)</name>
        <dbReference type="ChEBI" id="CHEBI:29105"/>
    </ligand>
</feature>
<protein>
    <recommendedName>
        <fullName evidence="4">Acetyl-coenzyme A carboxylase carboxyl transferase subunit beta</fullName>
        <shortName evidence="4">ACCase subunit beta</shortName>
        <shortName evidence="4">Acetyl-CoA carboxylase carboxyltransferase subunit beta</shortName>
        <ecNumber evidence="4">2.1.3.15</ecNumber>
    </recommendedName>
</protein>
<keyword evidence="4" id="KW-0963">Cytoplasm</keyword>
<evidence type="ECO:0000259" key="5">
    <source>
        <dbReference type="PROSITE" id="PS50980"/>
    </source>
</evidence>
<dbReference type="PRINTS" id="PR01070">
    <property type="entry name" value="ACCCTRFRASEB"/>
</dbReference>
<reference evidence="6 7" key="1">
    <citation type="submission" date="2010-03" db="EMBL/GenBank/DDBJ databases">
        <title>The genome sequence of Ruminococcus sp. 18P13.</title>
        <authorList>
            <consortium name="metaHIT consortium -- http://www.metahit.eu/"/>
            <person name="Pajon A."/>
            <person name="Turner K."/>
            <person name="Parkhill J."/>
            <person name="Bernalier A."/>
        </authorList>
    </citation>
    <scope>NUCLEOTIDE SEQUENCE [LARGE SCALE GENOMIC DNA]</scope>
    <source>
        <strain evidence="7">DSM 18848 / JCM 17042 / 18P13</strain>
    </source>
</reference>
<evidence type="ECO:0000256" key="3">
    <source>
        <dbReference type="ARBA" id="ARBA00023098"/>
    </source>
</evidence>
<comment type="similarity">
    <text evidence="4">Belongs to the AccD/PCCB family.</text>
</comment>
<feature type="binding site" evidence="4">
    <location>
        <position position="49"/>
    </location>
    <ligand>
        <name>Zn(2+)</name>
        <dbReference type="ChEBI" id="CHEBI:29105"/>
    </ligand>
</feature>
<dbReference type="Proteomes" id="UP000007054">
    <property type="component" value="Chromosome"/>
</dbReference>
<keyword evidence="2 4" id="KW-0808">Transferase</keyword>
<dbReference type="AlphaFoldDB" id="D4LFE9"/>
<keyword evidence="6" id="KW-0436">Ligase</keyword>
<comment type="cofactor">
    <cofactor evidence="4">
        <name>Zn(2+)</name>
        <dbReference type="ChEBI" id="CHEBI:29105"/>
    </cofactor>
    <text evidence="4">Binds 1 zinc ion per subunit.</text>
</comment>
<dbReference type="BioCyc" id="RCHA213810:RUM_RS11440-MONOMER"/>
<name>D4LFE9_RUMC1</name>
<evidence type="ECO:0000256" key="4">
    <source>
        <dbReference type="HAMAP-Rule" id="MF_01395"/>
    </source>
</evidence>
<keyword evidence="7" id="KW-1185">Reference proteome</keyword>
<comment type="subcellular location">
    <subcellularLocation>
        <location evidence="4">Cytoplasm</location>
    </subcellularLocation>
</comment>
<dbReference type="SUPFAM" id="SSF52096">
    <property type="entry name" value="ClpP/crotonase"/>
    <property type="match status" value="1"/>
</dbReference>
<dbReference type="HAMAP" id="MF_01395">
    <property type="entry name" value="AcetylCoA_CT_beta"/>
    <property type="match status" value="1"/>
</dbReference>
<keyword evidence="4" id="KW-0863">Zinc-finger</keyword>
<dbReference type="STRING" id="213810.RUM_23520"/>
<dbReference type="GO" id="GO:0005524">
    <property type="term" value="F:ATP binding"/>
    <property type="evidence" value="ECO:0007669"/>
    <property type="project" value="UniProtKB-KW"/>
</dbReference>
<keyword evidence="4" id="KW-0479">Metal-binding</keyword>
<dbReference type="InterPro" id="IPR029045">
    <property type="entry name" value="ClpP/crotonase-like_dom_sf"/>
</dbReference>
<gene>
    <name evidence="4" type="primary">accD</name>
    <name evidence="6" type="ordered locus">RUM_23520</name>
</gene>
<evidence type="ECO:0000256" key="2">
    <source>
        <dbReference type="ARBA" id="ARBA00022679"/>
    </source>
</evidence>
<feature type="zinc finger region" description="C4-type" evidence="4">
    <location>
        <begin position="27"/>
        <end position="49"/>
    </location>
</feature>
<dbReference type="InterPro" id="IPR011762">
    <property type="entry name" value="COA_CT_N"/>
</dbReference>
<keyword evidence="1 4" id="KW-0444">Lipid biosynthesis</keyword>
<dbReference type="EC" id="2.1.3.15" evidence="4"/>
<dbReference type="UniPathway" id="UPA00655">
    <property type="reaction ID" value="UER00711"/>
</dbReference>
<dbReference type="PATRIC" id="fig|213810.4.peg.2243"/>
<dbReference type="PANTHER" id="PTHR42995:SF5">
    <property type="entry name" value="ACETYL-COENZYME A CARBOXYLASE CARBOXYL TRANSFERASE SUBUNIT BETA, CHLOROPLASTIC"/>
    <property type="match status" value="1"/>
</dbReference>
<dbReference type="RefSeq" id="WP_015559250.1">
    <property type="nucleotide sequence ID" value="NC_021039.1"/>
</dbReference>
<evidence type="ECO:0000313" key="7">
    <source>
        <dbReference type="Proteomes" id="UP000007054"/>
    </source>
</evidence>
<feature type="domain" description="CoA carboxyltransferase N-terminal" evidence="5">
    <location>
        <begin position="23"/>
        <end position="281"/>
    </location>
</feature>
<dbReference type="HOGENOM" id="CLU_015486_1_1_9"/>
<keyword evidence="4" id="KW-0275">Fatty acid biosynthesis</keyword>
<sequence>MLEELFSQVRSRLSDEPKRPPEETYKCPRCRTVSPLSSFEASDHVCPHCSFHDRLNAPSRIILTADPGSFVQADARMRSCNPIGFPGYEKKQMVLRANTGLTDAIITGDCRIGGIPVTLAVMDPRYMMGSMGSVVGEKLTRAFEHATKAGLPIIVFTASGGARMQEGMVSLMQMAKTSGAVARHSAAGLLYITVLTDPTTGGVTASFASLGDIILAEPKVLIGFAGRRVIENTIHQRLPEGFQLAEHMLEQGFVDAIVSRRNMRQTLEQLLRLHGYGEVKA</sequence>
<keyword evidence="4" id="KW-0547">Nucleotide-binding</keyword>
<proteinExistence type="inferred from homology"/>
<keyword evidence="4" id="KW-0067">ATP-binding</keyword>
<dbReference type="EMBL" id="FP929052">
    <property type="protein sequence ID" value="CBL18344.1"/>
    <property type="molecule type" value="Genomic_DNA"/>
</dbReference>
<dbReference type="PROSITE" id="PS50980">
    <property type="entry name" value="COA_CT_NTER"/>
    <property type="match status" value="1"/>
</dbReference>
<comment type="subunit">
    <text evidence="4">Acetyl-CoA carboxylase is a heterohexamer composed of biotin carboxyl carrier protein (AccB), biotin carboxylase (AccC) and two subunits each of ACCase subunit alpha (AccA) and ACCase subunit beta (AccD).</text>
</comment>
<feature type="binding site" evidence="4">
    <location>
        <position position="27"/>
    </location>
    <ligand>
        <name>Zn(2+)</name>
        <dbReference type="ChEBI" id="CHEBI:29105"/>
    </ligand>
</feature>
<dbReference type="Gene3D" id="3.90.226.10">
    <property type="entry name" value="2-enoyl-CoA Hydratase, Chain A, domain 1"/>
    <property type="match status" value="1"/>
</dbReference>
<evidence type="ECO:0000313" key="6">
    <source>
        <dbReference type="EMBL" id="CBL18344.1"/>
    </source>
</evidence>
<organism evidence="6 7">
    <name type="scientific">Ruminococcus champanellensis (strain DSM 18848 / JCM 17042 / KCTC 15320 / 18P13)</name>
    <dbReference type="NCBI Taxonomy" id="213810"/>
    <lineage>
        <taxon>Bacteria</taxon>
        <taxon>Bacillati</taxon>
        <taxon>Bacillota</taxon>
        <taxon>Clostridia</taxon>
        <taxon>Eubacteriales</taxon>
        <taxon>Oscillospiraceae</taxon>
        <taxon>Ruminococcus</taxon>
    </lineage>
</organism>
<accession>D4LFE9</accession>
<dbReference type="Pfam" id="PF01039">
    <property type="entry name" value="Carboxyl_trans"/>
    <property type="match status" value="1"/>
</dbReference>
<dbReference type="GO" id="GO:0008270">
    <property type="term" value="F:zinc ion binding"/>
    <property type="evidence" value="ECO:0007669"/>
    <property type="project" value="UniProtKB-UniRule"/>
</dbReference>
<dbReference type="GO" id="GO:2001295">
    <property type="term" value="P:malonyl-CoA biosynthetic process"/>
    <property type="evidence" value="ECO:0007669"/>
    <property type="project" value="UniProtKB-UniRule"/>
</dbReference>
<dbReference type="KEGG" id="rch:RUM_23520"/>
<dbReference type="NCBIfam" id="TIGR00515">
    <property type="entry name" value="accD"/>
    <property type="match status" value="1"/>
</dbReference>
<dbReference type="PANTHER" id="PTHR42995">
    <property type="entry name" value="ACETYL-COENZYME A CARBOXYLASE CARBOXYL TRANSFERASE SUBUNIT BETA, CHLOROPLASTIC"/>
    <property type="match status" value="1"/>
</dbReference>
<dbReference type="GO" id="GO:0016743">
    <property type="term" value="F:carboxyl- or carbamoyltransferase activity"/>
    <property type="evidence" value="ECO:0007669"/>
    <property type="project" value="UniProtKB-UniRule"/>
</dbReference>
<evidence type="ECO:0000256" key="1">
    <source>
        <dbReference type="ARBA" id="ARBA00022516"/>
    </source>
</evidence>
<keyword evidence="3 4" id="KW-0443">Lipid metabolism</keyword>